<feature type="transmembrane region" description="Helical" evidence="6">
    <location>
        <begin position="125"/>
        <end position="148"/>
    </location>
</feature>
<evidence type="ECO:0000256" key="1">
    <source>
        <dbReference type="ARBA" id="ARBA00004651"/>
    </source>
</evidence>
<comment type="subcellular location">
    <subcellularLocation>
        <location evidence="1">Cell membrane</location>
        <topology evidence="1">Multi-pass membrane protein</topology>
    </subcellularLocation>
</comment>
<feature type="transmembrane region" description="Helical" evidence="6">
    <location>
        <begin position="243"/>
        <end position="266"/>
    </location>
</feature>
<name>A0ABU0IBK8_9HYPH</name>
<reference evidence="7 8" key="1">
    <citation type="submission" date="2023-07" db="EMBL/GenBank/DDBJ databases">
        <title>Genomic Encyclopedia of Type Strains, Phase IV (KMG-IV): sequencing the most valuable type-strain genomes for metagenomic binning, comparative biology and taxonomic classification.</title>
        <authorList>
            <person name="Goeker M."/>
        </authorList>
    </citation>
    <scope>NUCLEOTIDE SEQUENCE [LARGE SCALE GENOMIC DNA]</scope>
    <source>
        <strain evidence="7 8">DSM 100301</strain>
    </source>
</reference>
<dbReference type="PANTHER" id="PTHR47089">
    <property type="entry name" value="ABC TRANSPORTER, PERMEASE PROTEIN"/>
    <property type="match status" value="1"/>
</dbReference>
<gene>
    <name evidence="7" type="ORF">QO005_001952</name>
</gene>
<feature type="transmembrane region" description="Helical" evidence="6">
    <location>
        <begin position="102"/>
        <end position="119"/>
    </location>
</feature>
<evidence type="ECO:0000313" key="7">
    <source>
        <dbReference type="EMBL" id="MDQ0455612.1"/>
    </source>
</evidence>
<evidence type="ECO:0000256" key="3">
    <source>
        <dbReference type="ARBA" id="ARBA00022692"/>
    </source>
</evidence>
<evidence type="ECO:0000256" key="5">
    <source>
        <dbReference type="ARBA" id="ARBA00023136"/>
    </source>
</evidence>
<keyword evidence="8" id="KW-1185">Reference proteome</keyword>
<dbReference type="CDD" id="cd06580">
    <property type="entry name" value="TM_PBP1_transp_TpRbsC_like"/>
    <property type="match status" value="1"/>
</dbReference>
<keyword evidence="4 6" id="KW-1133">Transmembrane helix</keyword>
<feature type="transmembrane region" description="Helical" evidence="6">
    <location>
        <begin position="24"/>
        <end position="46"/>
    </location>
</feature>
<organism evidence="7 8">
    <name type="scientific">Rhizobium paknamense</name>
    <dbReference type="NCBI Taxonomy" id="1206817"/>
    <lineage>
        <taxon>Bacteria</taxon>
        <taxon>Pseudomonadati</taxon>
        <taxon>Pseudomonadota</taxon>
        <taxon>Alphaproteobacteria</taxon>
        <taxon>Hyphomicrobiales</taxon>
        <taxon>Rhizobiaceae</taxon>
        <taxon>Rhizobium/Agrobacterium group</taxon>
        <taxon>Rhizobium</taxon>
    </lineage>
</organism>
<dbReference type="Proteomes" id="UP001235269">
    <property type="component" value="Unassembled WGS sequence"/>
</dbReference>
<feature type="transmembrane region" description="Helical" evidence="6">
    <location>
        <begin position="202"/>
        <end position="223"/>
    </location>
</feature>
<dbReference type="InterPro" id="IPR001851">
    <property type="entry name" value="ABC_transp_permease"/>
</dbReference>
<evidence type="ECO:0000313" key="8">
    <source>
        <dbReference type="Proteomes" id="UP001235269"/>
    </source>
</evidence>
<dbReference type="Pfam" id="PF02653">
    <property type="entry name" value="BPD_transp_2"/>
    <property type="match status" value="1"/>
</dbReference>
<evidence type="ECO:0000256" key="6">
    <source>
        <dbReference type="SAM" id="Phobius"/>
    </source>
</evidence>
<keyword evidence="7" id="KW-0813">Transport</keyword>
<feature type="transmembrane region" description="Helical" evidence="6">
    <location>
        <begin position="325"/>
        <end position="348"/>
    </location>
</feature>
<dbReference type="RefSeq" id="WP_307157810.1">
    <property type="nucleotide sequence ID" value="NZ_JAUSWH010000005.1"/>
</dbReference>
<feature type="transmembrane region" description="Helical" evidence="6">
    <location>
        <begin position="160"/>
        <end position="182"/>
    </location>
</feature>
<keyword evidence="3 6" id="KW-0812">Transmembrane</keyword>
<feature type="transmembrane region" description="Helical" evidence="6">
    <location>
        <begin position="286"/>
        <end position="313"/>
    </location>
</feature>
<comment type="caution">
    <text evidence="7">The sequence shown here is derived from an EMBL/GenBank/DDBJ whole genome shotgun (WGS) entry which is preliminary data.</text>
</comment>
<protein>
    <submittedName>
        <fullName evidence="7">Simple sugar transport system permease protein</fullName>
    </submittedName>
</protein>
<keyword evidence="2" id="KW-1003">Cell membrane</keyword>
<evidence type="ECO:0000256" key="4">
    <source>
        <dbReference type="ARBA" id="ARBA00022989"/>
    </source>
</evidence>
<dbReference type="PANTHER" id="PTHR47089:SF1">
    <property type="entry name" value="GUANOSINE ABC TRANSPORTER PERMEASE PROTEIN NUPP"/>
    <property type="match status" value="1"/>
</dbReference>
<sequence>MNNSVTTKGETSQRLSLRFRKDGLLPRILLALALSLAVAALLILLAQKNPLEAFAAMLAGAFGSPHQIGVALNRTSPYLFAGAGLALCFRAGVINMGSDGQIAMGGIGATAIILAWPGTPGAMAAIAALIAAAVTGGLWAGLATAIHLYRRVHEVLATLLLNFVALLLVQLLLSGALGQPGAGFLQSPLMPRSVWLPRLPSFDFHIGIILAVIAAVIVSFLLWKTTFGFAVRVAGRSRPAAAYAGFSIAAITWQLMLGAGAMAGLGGGVEILGLQHRLIEGFSSGFGFKAVTVALLGALEPALTIPAALFVGFLETGALAMQRQIGVPSSLVTVIEAATMLFILAATVRRS</sequence>
<keyword evidence="5 6" id="KW-0472">Membrane</keyword>
<dbReference type="EMBL" id="JAUSWH010000005">
    <property type="protein sequence ID" value="MDQ0455612.1"/>
    <property type="molecule type" value="Genomic_DNA"/>
</dbReference>
<feature type="transmembrane region" description="Helical" evidence="6">
    <location>
        <begin position="78"/>
        <end position="95"/>
    </location>
</feature>
<evidence type="ECO:0000256" key="2">
    <source>
        <dbReference type="ARBA" id="ARBA00022475"/>
    </source>
</evidence>
<keyword evidence="7" id="KW-0762">Sugar transport</keyword>
<accession>A0ABU0IBK8</accession>
<proteinExistence type="predicted"/>